<feature type="region of interest" description="Disordered" evidence="1">
    <location>
        <begin position="91"/>
        <end position="120"/>
    </location>
</feature>
<dbReference type="AlphaFoldDB" id="A0A6H5IQA9"/>
<proteinExistence type="predicted"/>
<keyword evidence="3" id="KW-1185">Reference proteome</keyword>
<name>A0A6H5IQA9_9HYME</name>
<reference evidence="2 3" key="1">
    <citation type="submission" date="2020-02" db="EMBL/GenBank/DDBJ databases">
        <authorList>
            <person name="Ferguson B K."/>
        </authorList>
    </citation>
    <scope>NUCLEOTIDE SEQUENCE [LARGE SCALE GENOMIC DNA]</scope>
</reference>
<dbReference type="EMBL" id="CADCXV010000966">
    <property type="protein sequence ID" value="CAB0039514.1"/>
    <property type="molecule type" value="Genomic_DNA"/>
</dbReference>
<evidence type="ECO:0000256" key="1">
    <source>
        <dbReference type="SAM" id="MobiDB-lite"/>
    </source>
</evidence>
<sequence>MSAKKWSKTGWIIVPNSPIFDQARKDDKVIEEEVSICLGDLREGQSSNELKLIDEVATRVSEYLRLGLPKEEKKEILNMIPRKHKQFNLRLPNSEASSPQQLQEAEQSSNLHPDSTDEEKNMSQLLPSCSFQFASRKRSFFRNSVDYSELCWTRKRESAADTADRFTSERTERLLRTAGQIDGRSSGMKCITFACQCCTVADRLNQTRDRGHDLVITAHVRLQHACRLLHAADATARVQARRSPSDVPVTRCSRPTLALSRCATRLFPAPFMYTCLAIHTYVYTYVLYNGQ</sequence>
<evidence type="ECO:0000313" key="3">
    <source>
        <dbReference type="Proteomes" id="UP000479190"/>
    </source>
</evidence>
<protein>
    <submittedName>
        <fullName evidence="2">Uncharacterized protein</fullName>
    </submittedName>
</protein>
<feature type="compositionally biased region" description="Polar residues" evidence="1">
    <location>
        <begin position="94"/>
        <end position="113"/>
    </location>
</feature>
<organism evidence="2 3">
    <name type="scientific">Trichogramma brassicae</name>
    <dbReference type="NCBI Taxonomy" id="86971"/>
    <lineage>
        <taxon>Eukaryota</taxon>
        <taxon>Metazoa</taxon>
        <taxon>Ecdysozoa</taxon>
        <taxon>Arthropoda</taxon>
        <taxon>Hexapoda</taxon>
        <taxon>Insecta</taxon>
        <taxon>Pterygota</taxon>
        <taxon>Neoptera</taxon>
        <taxon>Endopterygota</taxon>
        <taxon>Hymenoptera</taxon>
        <taxon>Apocrita</taxon>
        <taxon>Proctotrupomorpha</taxon>
        <taxon>Chalcidoidea</taxon>
        <taxon>Trichogrammatidae</taxon>
        <taxon>Trichogramma</taxon>
    </lineage>
</organism>
<accession>A0A6H5IQA9</accession>
<dbReference type="OrthoDB" id="7635152at2759"/>
<evidence type="ECO:0000313" key="2">
    <source>
        <dbReference type="EMBL" id="CAB0039514.1"/>
    </source>
</evidence>
<dbReference type="Proteomes" id="UP000479190">
    <property type="component" value="Unassembled WGS sequence"/>
</dbReference>
<gene>
    <name evidence="2" type="ORF">TBRA_LOCUS11255</name>
</gene>